<keyword evidence="2" id="KW-0808">Transferase</keyword>
<dbReference type="EMBL" id="FOVJ01000003">
    <property type="protein sequence ID" value="SFN79041.1"/>
    <property type="molecule type" value="Genomic_DNA"/>
</dbReference>
<reference evidence="3" key="1">
    <citation type="submission" date="2016-10" db="EMBL/GenBank/DDBJ databases">
        <authorList>
            <person name="Varghese N."/>
        </authorList>
    </citation>
    <scope>NUCLEOTIDE SEQUENCE [LARGE SCALE GENOMIC DNA]</scope>
    <source>
        <strain evidence="3">Nsp8</strain>
    </source>
</reference>
<dbReference type="Proteomes" id="UP000183107">
    <property type="component" value="Unassembled WGS sequence"/>
</dbReference>
<dbReference type="SUPFAM" id="SSF53756">
    <property type="entry name" value="UDP-Glycosyltransferase/glycogen phosphorylase"/>
    <property type="match status" value="1"/>
</dbReference>
<dbReference type="Pfam" id="PF13692">
    <property type="entry name" value="Glyco_trans_1_4"/>
    <property type="match status" value="1"/>
</dbReference>
<dbReference type="Gene3D" id="3.40.50.2000">
    <property type="entry name" value="Glycogen Phosphorylase B"/>
    <property type="match status" value="2"/>
</dbReference>
<evidence type="ECO:0000259" key="1">
    <source>
        <dbReference type="Pfam" id="PF13439"/>
    </source>
</evidence>
<keyword evidence="3" id="KW-1185">Reference proteome</keyword>
<evidence type="ECO:0000313" key="3">
    <source>
        <dbReference type="Proteomes" id="UP000183107"/>
    </source>
</evidence>
<proteinExistence type="predicted"/>
<organism evidence="2 3">
    <name type="scientific">Nitrosospira briensis</name>
    <dbReference type="NCBI Taxonomy" id="35799"/>
    <lineage>
        <taxon>Bacteria</taxon>
        <taxon>Pseudomonadati</taxon>
        <taxon>Pseudomonadota</taxon>
        <taxon>Betaproteobacteria</taxon>
        <taxon>Nitrosomonadales</taxon>
        <taxon>Nitrosomonadaceae</taxon>
        <taxon>Nitrosospira</taxon>
    </lineage>
</organism>
<dbReference type="GO" id="GO:0016757">
    <property type="term" value="F:glycosyltransferase activity"/>
    <property type="evidence" value="ECO:0007669"/>
    <property type="project" value="UniProtKB-ARBA"/>
</dbReference>
<accession>A0A1I5BXF9</accession>
<dbReference type="STRING" id="1266925.GCA_000619905_01997"/>
<dbReference type="RefSeq" id="WP_074796852.1">
    <property type="nucleotide sequence ID" value="NZ_FOVJ01000003.1"/>
</dbReference>
<feature type="domain" description="Glycosyltransferase subfamily 4-like N-terminal" evidence="1">
    <location>
        <begin position="33"/>
        <end position="191"/>
    </location>
</feature>
<dbReference type="PANTHER" id="PTHR12526">
    <property type="entry name" value="GLYCOSYLTRANSFERASE"/>
    <property type="match status" value="1"/>
</dbReference>
<dbReference type="InterPro" id="IPR028098">
    <property type="entry name" value="Glyco_trans_4-like_N"/>
</dbReference>
<dbReference type="Pfam" id="PF13439">
    <property type="entry name" value="Glyco_transf_4"/>
    <property type="match status" value="1"/>
</dbReference>
<dbReference type="OrthoDB" id="9775208at2"/>
<dbReference type="AlphaFoldDB" id="A0A1I5BXF9"/>
<dbReference type="NCBIfam" id="TIGR03088">
    <property type="entry name" value="stp2"/>
    <property type="match status" value="1"/>
</dbReference>
<gene>
    <name evidence="2" type="ORF">SAMN05216386_1849</name>
</gene>
<dbReference type="InterPro" id="IPR017522">
    <property type="entry name" value="Sugar_tfrase_PEP-CTERM_Stp2"/>
</dbReference>
<evidence type="ECO:0000313" key="2">
    <source>
        <dbReference type="EMBL" id="SFN79041.1"/>
    </source>
</evidence>
<name>A0A1I5BXF9_9PROT</name>
<protein>
    <submittedName>
        <fullName evidence="2">Sugar transferase, PEP-CTERM/EpsH1 system associated</fullName>
    </submittedName>
</protein>
<sequence length="401" mass="44636">MQASASNQPVGTKPVESAVQPPLIVHVIHHLGVGGLENGLVNLINHIPPQRYRHAIVCLKGYSDFRQRIIRDNVEIVALHKREGQDFNVYPNLFKTLRRLKPDIVHTRNLGTMEGQLIAVLAGARARVHGEHGRDVFDLYGKNRKYNLLRKAIRPFVHHFIAVSKDLEGWLVNTVGATPERINQIYNGVDSVRFHPGDGERVRVAEFGEPPEGFFTENTFVIGSVGRMTEVKNFPGLIRAFLLLLKEVPFARERFRLLVIGEGNSRQVCRDMLREAGAEALAWFPGERADIPELMRAMNLFVLPSLGEGISNTILEAMSTALPVIATRVGGNVELVKAGHTGTLVPPDEPVAMAGAILEYYRNPDLIAGHGRAAREQIEANFSLDAMTRNYLRVYDKALCL</sequence>